<dbReference type="InterPro" id="IPR001214">
    <property type="entry name" value="SET_dom"/>
</dbReference>
<dbReference type="InterPro" id="IPR046341">
    <property type="entry name" value="SET_dom_sf"/>
</dbReference>
<dbReference type="OrthoDB" id="265717at2759"/>
<feature type="domain" description="SET" evidence="5">
    <location>
        <begin position="7"/>
        <end position="153"/>
    </location>
</feature>
<evidence type="ECO:0000256" key="2">
    <source>
        <dbReference type="ARBA" id="ARBA00022771"/>
    </source>
</evidence>
<evidence type="ECO:0000256" key="3">
    <source>
        <dbReference type="ARBA" id="ARBA00022833"/>
    </source>
</evidence>
<dbReference type="Gene3D" id="2.170.270.10">
    <property type="entry name" value="SET domain"/>
    <property type="match status" value="1"/>
</dbReference>
<keyword evidence="3" id="KW-0862">Zinc</keyword>
<evidence type="ECO:0000259" key="6">
    <source>
        <dbReference type="PROSITE" id="PS50865"/>
    </source>
</evidence>
<dbReference type="InterPro" id="IPR002893">
    <property type="entry name" value="Znf_MYND"/>
</dbReference>
<gene>
    <name evidence="7" type="ORF">BS50DRAFT_576362</name>
</gene>
<dbReference type="SUPFAM" id="SSF144232">
    <property type="entry name" value="HIT/MYND zinc finger-like"/>
    <property type="match status" value="1"/>
</dbReference>
<dbReference type="Pfam" id="PF00856">
    <property type="entry name" value="SET"/>
    <property type="match status" value="1"/>
</dbReference>
<dbReference type="EMBL" id="KZ678139">
    <property type="protein sequence ID" value="PSN63744.1"/>
    <property type="molecule type" value="Genomic_DNA"/>
</dbReference>
<dbReference type="PANTHER" id="PTHR47332">
    <property type="entry name" value="SET DOMAIN-CONTAINING PROTEIN 5"/>
    <property type="match status" value="1"/>
</dbReference>
<dbReference type="PANTHER" id="PTHR47332:SF2">
    <property type="entry name" value="SET-6"/>
    <property type="match status" value="1"/>
</dbReference>
<evidence type="ECO:0000256" key="4">
    <source>
        <dbReference type="PROSITE-ProRule" id="PRU00134"/>
    </source>
</evidence>
<dbReference type="InterPro" id="IPR053185">
    <property type="entry name" value="SET_domain_protein"/>
</dbReference>
<dbReference type="Proteomes" id="UP000240883">
    <property type="component" value="Unassembled WGS sequence"/>
</dbReference>
<dbReference type="SMART" id="SM00317">
    <property type="entry name" value="SET"/>
    <property type="match status" value="1"/>
</dbReference>
<evidence type="ECO:0000259" key="5">
    <source>
        <dbReference type="PROSITE" id="PS50280"/>
    </source>
</evidence>
<proteinExistence type="predicted"/>
<name>A0A2T2NE82_CORCC</name>
<dbReference type="SUPFAM" id="SSF82199">
    <property type="entry name" value="SET domain"/>
    <property type="match status" value="1"/>
</dbReference>
<dbReference type="Gene3D" id="1.25.40.10">
    <property type="entry name" value="Tetratricopeptide repeat domain"/>
    <property type="match status" value="1"/>
</dbReference>
<dbReference type="InterPro" id="IPR011990">
    <property type="entry name" value="TPR-like_helical_dom_sf"/>
</dbReference>
<reference evidence="7 8" key="1">
    <citation type="journal article" date="2018" name="Front. Microbiol.">
        <title>Genome-Wide Analysis of Corynespora cassiicola Leaf Fall Disease Putative Effectors.</title>
        <authorList>
            <person name="Lopez D."/>
            <person name="Ribeiro S."/>
            <person name="Label P."/>
            <person name="Fumanal B."/>
            <person name="Venisse J.S."/>
            <person name="Kohler A."/>
            <person name="de Oliveira R.R."/>
            <person name="Labutti K."/>
            <person name="Lipzen A."/>
            <person name="Lail K."/>
            <person name="Bauer D."/>
            <person name="Ohm R.A."/>
            <person name="Barry K.W."/>
            <person name="Spatafora J."/>
            <person name="Grigoriev I.V."/>
            <person name="Martin F.M."/>
            <person name="Pujade-Renaud V."/>
        </authorList>
    </citation>
    <scope>NUCLEOTIDE SEQUENCE [LARGE SCALE GENOMIC DNA]</scope>
    <source>
        <strain evidence="7 8">Philippines</strain>
    </source>
</reference>
<evidence type="ECO:0000256" key="1">
    <source>
        <dbReference type="ARBA" id="ARBA00022723"/>
    </source>
</evidence>
<dbReference type="PROSITE" id="PS50865">
    <property type="entry name" value="ZF_MYND_2"/>
    <property type="match status" value="1"/>
</dbReference>
<sequence>MGTTSSLPMYTVEDVPGKGKGLIATKDIPKGTRIISEIPIITSGQDTPDMEQLGIRIYQQLRSLSEDQRREFLSMSNVYTYTNTIERYRGIFRTNALPTGPCLDIGGVFLITCRINHACDANAVNFWNDNLNKITIHAVRDICKGEEIAISYSKYSRNRQARQKELRENFKFTCLCQLCSLPPDQSRDSDSKLDRIHEIDCIIEQAGVPGLVSSPRKMLSYVDEQVRLWGTTDVVGLGRAYPDAFQIAIANGDLARAHVFTERVVPLYLTSMGSDTPDVTEYKELLRDPTTHKYYGMSMKWKTTLDDIPRGLEPSEFEDWLWKRNKEIVRAQQPDLTFLSFDDLPNEHDFEPEYFGGWDTDQSRPRFHWCFLAEIVDVGWSIRLQMTVKDVGGAILPLFFHTSRRGGELDQSQIQKGHTVVVLYAVQHAFMYSDPGIRHETPQRMKIFPLSLDRLQILKEDMQKLSTELDGVRTCHGCGKKGASLKRCGKCSYFWYCDRACQKADWIEKGHKAECKVAKDSDWQAMLQLKWDEFDGHVQFPLRIGKDV</sequence>
<dbReference type="CDD" id="cd20071">
    <property type="entry name" value="SET_SMYD"/>
    <property type="match status" value="1"/>
</dbReference>
<keyword evidence="1" id="KW-0479">Metal-binding</keyword>
<accession>A0A2T2NE82</accession>
<keyword evidence="8" id="KW-1185">Reference proteome</keyword>
<keyword evidence="2 4" id="KW-0863">Zinc-finger</keyword>
<dbReference type="PROSITE" id="PS50280">
    <property type="entry name" value="SET"/>
    <property type="match status" value="1"/>
</dbReference>
<dbReference type="Gene3D" id="6.10.140.2220">
    <property type="match status" value="1"/>
</dbReference>
<dbReference type="PROSITE" id="PS01360">
    <property type="entry name" value="ZF_MYND_1"/>
    <property type="match status" value="1"/>
</dbReference>
<dbReference type="GO" id="GO:0008270">
    <property type="term" value="F:zinc ion binding"/>
    <property type="evidence" value="ECO:0007669"/>
    <property type="project" value="UniProtKB-KW"/>
</dbReference>
<evidence type="ECO:0000313" key="8">
    <source>
        <dbReference type="Proteomes" id="UP000240883"/>
    </source>
</evidence>
<dbReference type="Pfam" id="PF01753">
    <property type="entry name" value="zf-MYND"/>
    <property type="match status" value="1"/>
</dbReference>
<dbReference type="STRING" id="1448308.A0A2T2NE82"/>
<feature type="domain" description="MYND-type" evidence="6">
    <location>
        <begin position="475"/>
        <end position="515"/>
    </location>
</feature>
<protein>
    <submittedName>
        <fullName evidence="7">SET domain-containing protein</fullName>
    </submittedName>
</protein>
<evidence type="ECO:0000313" key="7">
    <source>
        <dbReference type="EMBL" id="PSN63744.1"/>
    </source>
</evidence>
<dbReference type="AlphaFoldDB" id="A0A2T2NE82"/>
<organism evidence="7 8">
    <name type="scientific">Corynespora cassiicola Philippines</name>
    <dbReference type="NCBI Taxonomy" id="1448308"/>
    <lineage>
        <taxon>Eukaryota</taxon>
        <taxon>Fungi</taxon>
        <taxon>Dikarya</taxon>
        <taxon>Ascomycota</taxon>
        <taxon>Pezizomycotina</taxon>
        <taxon>Dothideomycetes</taxon>
        <taxon>Pleosporomycetidae</taxon>
        <taxon>Pleosporales</taxon>
        <taxon>Corynesporascaceae</taxon>
        <taxon>Corynespora</taxon>
    </lineage>
</organism>